<sequence>MRKGPKLRQPVGPTRATKTNEPRGEEPPDREEAPPDQEHIPPLPPNPPNQQEPFVQQEAFQPRMRDLVNRGRIQQEDIIRQGRGHMSRECPNQRAMIITQSGGYESQDDEEGNDMGEFLYADEGESLLTLRVLNTQPVLEGMAQRENLFHTRCTVRNKVCHLIIDSGSCTNIASAFMVNKLGLETYKHPHPYKLKWLNDKEELNVSTRVKLPFAIGNYKDLVTCDIVPMQAGHVLLGRPWQYDRGVNHNGRTNRYSFDYENRRITLAPLDQSEVRAMQARHKENNNNKVSFYTEKVVTPYLDDDMIRLSFVKRHEIDYTVSRSKLFQGGGYDADIKHVNGLAELFAEGLLERLPEGLAKGIAEGITEGLVDEQVLHSNNHQLSAGLKIQQQYENFMKNHRATYNIIEMKSSGSSLTVNNNVPTFSNTEAIERRLPFFNNVRVPWTLLFQLNLEDRREAEGFISCVESRHKKYRELLALHDDRRSELLHKLDLLESHPRDWVRNGFQRLAPMPDALLSYCNDCAQDASSALRERHPNIVADGDFIPRSPKMFYLGPSASNAELTESQDFVNQIGLMLQDQCRELQYFRTKKRKTTRALEVRSEDWEKIGLQLVWAMPYRLLRDNRSIIDRTI</sequence>
<accession>A0A8T2CII4</accession>
<dbReference type="OrthoDB" id="1701970at2759"/>
<gene>
    <name evidence="2" type="ORF">ISN44_As06g034560</name>
</gene>
<dbReference type="PANTHER" id="PTHR35046:SF9">
    <property type="entry name" value="RNA-DIRECTED DNA POLYMERASE"/>
    <property type="match status" value="1"/>
</dbReference>
<dbReference type="PANTHER" id="PTHR35046">
    <property type="entry name" value="ZINC KNUCKLE (CCHC-TYPE) FAMILY PROTEIN"/>
    <property type="match status" value="1"/>
</dbReference>
<dbReference type="CDD" id="cd00303">
    <property type="entry name" value="retropepsin_like"/>
    <property type="match status" value="1"/>
</dbReference>
<organism evidence="2 3">
    <name type="scientific">Arabidopsis suecica</name>
    <name type="common">Swedish thale-cress</name>
    <name type="synonym">Cardaminopsis suecica</name>
    <dbReference type="NCBI Taxonomy" id="45249"/>
    <lineage>
        <taxon>Eukaryota</taxon>
        <taxon>Viridiplantae</taxon>
        <taxon>Streptophyta</taxon>
        <taxon>Embryophyta</taxon>
        <taxon>Tracheophyta</taxon>
        <taxon>Spermatophyta</taxon>
        <taxon>Magnoliopsida</taxon>
        <taxon>eudicotyledons</taxon>
        <taxon>Gunneridae</taxon>
        <taxon>Pentapetalae</taxon>
        <taxon>rosids</taxon>
        <taxon>malvids</taxon>
        <taxon>Brassicales</taxon>
        <taxon>Brassicaceae</taxon>
        <taxon>Camelineae</taxon>
        <taxon>Arabidopsis</taxon>
    </lineage>
</organism>
<feature type="compositionally biased region" description="Pro residues" evidence="1">
    <location>
        <begin position="41"/>
        <end position="50"/>
    </location>
</feature>
<feature type="compositionally biased region" description="Basic and acidic residues" evidence="1">
    <location>
        <begin position="18"/>
        <end position="39"/>
    </location>
</feature>
<dbReference type="Proteomes" id="UP000694251">
    <property type="component" value="Chromosome 6"/>
</dbReference>
<evidence type="ECO:0000313" key="2">
    <source>
        <dbReference type="EMBL" id="KAG7599265.1"/>
    </source>
</evidence>
<keyword evidence="3" id="KW-1185">Reference proteome</keyword>
<feature type="region of interest" description="Disordered" evidence="1">
    <location>
        <begin position="1"/>
        <end position="52"/>
    </location>
</feature>
<evidence type="ECO:0000256" key="1">
    <source>
        <dbReference type="SAM" id="MobiDB-lite"/>
    </source>
</evidence>
<evidence type="ECO:0000313" key="3">
    <source>
        <dbReference type="Proteomes" id="UP000694251"/>
    </source>
</evidence>
<protein>
    <submittedName>
        <fullName evidence="2">Uncharacterized protein</fullName>
    </submittedName>
</protein>
<name>A0A8T2CII4_ARASU</name>
<dbReference type="EMBL" id="JAEFBJ010000006">
    <property type="protein sequence ID" value="KAG7599265.1"/>
    <property type="molecule type" value="Genomic_DNA"/>
</dbReference>
<proteinExistence type="predicted"/>
<comment type="caution">
    <text evidence="2">The sequence shown here is derived from an EMBL/GenBank/DDBJ whole genome shotgun (WGS) entry which is preliminary data.</text>
</comment>
<dbReference type="AlphaFoldDB" id="A0A8T2CII4"/>
<reference evidence="2 3" key="1">
    <citation type="submission" date="2020-12" db="EMBL/GenBank/DDBJ databases">
        <title>Concerted genomic and epigenomic changes stabilize Arabidopsis allopolyploids.</title>
        <authorList>
            <person name="Chen Z."/>
        </authorList>
    </citation>
    <scope>NUCLEOTIDE SEQUENCE [LARGE SCALE GENOMIC DNA]</scope>
    <source>
        <strain evidence="2">As9502</strain>
        <tissue evidence="2">Leaf</tissue>
    </source>
</reference>